<accession>A0AA36GEB0</accession>
<dbReference type="AlphaFoldDB" id="A0AA36GEB0"/>
<proteinExistence type="predicted"/>
<evidence type="ECO:0000313" key="1">
    <source>
        <dbReference type="EMBL" id="CAJ0589134.1"/>
    </source>
</evidence>
<keyword evidence="2" id="KW-1185">Reference proteome</keyword>
<name>A0AA36GEB0_CYLNA</name>
<sequence length="115" mass="13197">MVTSLGVNKKTLSQALAPLVKQHVFIVESYAENDIEQLLSRSLLPKSAYEYTYSADTYEELYSQILLRKEDFERYDHLEQSFCVKVPPSGRKKGINCLKSAEVLPSFFEFYDATS</sequence>
<protein>
    <submittedName>
        <fullName evidence="1">Uncharacterized protein</fullName>
    </submittedName>
</protein>
<evidence type="ECO:0000313" key="2">
    <source>
        <dbReference type="Proteomes" id="UP001176961"/>
    </source>
</evidence>
<dbReference type="EMBL" id="CATQJL010000001">
    <property type="protein sequence ID" value="CAJ0589134.1"/>
    <property type="molecule type" value="Genomic_DNA"/>
</dbReference>
<reference evidence="1" key="1">
    <citation type="submission" date="2023-07" db="EMBL/GenBank/DDBJ databases">
        <authorList>
            <consortium name="CYATHOMIX"/>
        </authorList>
    </citation>
    <scope>NUCLEOTIDE SEQUENCE</scope>
    <source>
        <strain evidence="1">N/A</strain>
    </source>
</reference>
<organism evidence="1 2">
    <name type="scientific">Cylicocyclus nassatus</name>
    <name type="common">Nematode worm</name>
    <dbReference type="NCBI Taxonomy" id="53992"/>
    <lineage>
        <taxon>Eukaryota</taxon>
        <taxon>Metazoa</taxon>
        <taxon>Ecdysozoa</taxon>
        <taxon>Nematoda</taxon>
        <taxon>Chromadorea</taxon>
        <taxon>Rhabditida</taxon>
        <taxon>Rhabditina</taxon>
        <taxon>Rhabditomorpha</taxon>
        <taxon>Strongyloidea</taxon>
        <taxon>Strongylidae</taxon>
        <taxon>Cylicocyclus</taxon>
    </lineage>
</organism>
<dbReference type="Proteomes" id="UP001176961">
    <property type="component" value="Unassembled WGS sequence"/>
</dbReference>
<comment type="caution">
    <text evidence="1">The sequence shown here is derived from an EMBL/GenBank/DDBJ whole genome shotgun (WGS) entry which is preliminary data.</text>
</comment>
<gene>
    <name evidence="1" type="ORF">CYNAS_LOCUS1117</name>
</gene>